<reference evidence="2" key="1">
    <citation type="submission" date="2018-05" db="EMBL/GenBank/DDBJ databases">
        <authorList>
            <person name="Lanie J.A."/>
            <person name="Ng W.-L."/>
            <person name="Kazmierczak K.M."/>
            <person name="Andrzejewski T.M."/>
            <person name="Davidsen T.M."/>
            <person name="Wayne K.J."/>
            <person name="Tettelin H."/>
            <person name="Glass J.I."/>
            <person name="Rusch D."/>
            <person name="Podicherti R."/>
            <person name="Tsui H.-C.T."/>
            <person name="Winkler M.E."/>
        </authorList>
    </citation>
    <scope>NUCLEOTIDE SEQUENCE</scope>
</reference>
<dbReference type="AlphaFoldDB" id="A0A383E911"/>
<accession>A0A383E911</accession>
<evidence type="ECO:0000259" key="1">
    <source>
        <dbReference type="Pfam" id="PF14237"/>
    </source>
</evidence>
<dbReference type="EMBL" id="UINC01223401">
    <property type="protein sequence ID" value="SVE52588.1"/>
    <property type="molecule type" value="Genomic_DNA"/>
</dbReference>
<proteinExistence type="predicted"/>
<feature type="domain" description="GYF" evidence="1">
    <location>
        <begin position="4"/>
        <end position="49"/>
    </location>
</feature>
<dbReference type="InterPro" id="IPR025640">
    <property type="entry name" value="GYF_2"/>
</dbReference>
<protein>
    <recommendedName>
        <fullName evidence="1">GYF domain-containing protein</fullName>
    </recommendedName>
</protein>
<sequence length="80" mass="8320">MMIHISRDGEQFGPYSPEQVQEYLAGGQLLPTDLAWYEGAADWVPVTAVVGGAAAMPVSGVACTNCGTAMDADQVICLAC</sequence>
<organism evidence="2">
    <name type="scientific">marine metagenome</name>
    <dbReference type="NCBI Taxonomy" id="408172"/>
    <lineage>
        <taxon>unclassified sequences</taxon>
        <taxon>metagenomes</taxon>
        <taxon>ecological metagenomes</taxon>
    </lineage>
</organism>
<feature type="non-terminal residue" evidence="2">
    <location>
        <position position="80"/>
    </location>
</feature>
<dbReference type="Pfam" id="PF14237">
    <property type="entry name" value="GYF_2"/>
    <property type="match status" value="1"/>
</dbReference>
<name>A0A383E911_9ZZZZ</name>
<gene>
    <name evidence="2" type="ORF">METZ01_LOCUS505442</name>
</gene>
<evidence type="ECO:0000313" key="2">
    <source>
        <dbReference type="EMBL" id="SVE52588.1"/>
    </source>
</evidence>